<feature type="compositionally biased region" description="Polar residues" evidence="1">
    <location>
        <begin position="847"/>
        <end position="862"/>
    </location>
</feature>
<name>A0AAV4EN32_9GAST</name>
<feature type="compositionally biased region" description="Polar residues" evidence="1">
    <location>
        <begin position="319"/>
        <end position="331"/>
    </location>
</feature>
<dbReference type="PANTHER" id="PTHR45889">
    <property type="entry name" value="IG-LIKE DOMAIN-CONTAINING PROTEIN"/>
    <property type="match status" value="1"/>
</dbReference>
<gene>
    <name evidence="4" type="ORF">ElyMa_001864600</name>
</gene>
<feature type="region of interest" description="Disordered" evidence="1">
    <location>
        <begin position="766"/>
        <end position="789"/>
    </location>
</feature>
<feature type="transmembrane region" description="Helical" evidence="2">
    <location>
        <begin position="694"/>
        <end position="718"/>
    </location>
</feature>
<keyword evidence="2" id="KW-1133">Transmembrane helix</keyword>
<sequence length="921" mass="100193">MDFLLAKSWKEAELTFKLMPLLSETLFRGTDTVDSDADISSATAVLLVSSNRPARRDLFATGYTAKPQNPSCTLNENTGSGDITSVTVTCSTSKVYPEAKCIFFKETNSGGNGVKVNKDPVYTHTPIPATVATPVYYRSQCSVNVSVQELGEGTHSFLGYIYPDVTDGKKNAYGITPDKTVTLSFPQVSQSCITNMEQGYFIGKSARCTCRATSDGYPRGLAQWYKGDQTVGTNGDLDITYNKNNPEQVYTCEEKSTLGRKPGSTLRAKFAYSVQIESSSSKVNLCDNNNQVQVTCEISRDHVNPAPTFRFSVDGPRSQGPQPGTDSSDGNYYQSRFSLSPDVGGQYQVTCRVTNTVTNTWQDKSTQITFNKPPPGLPQVTVGGQTYRGISPSNIVTLAEGYTGDVTCRVEGGYPGAHSTQLKCGQLENTGGGNTATVRFTTDTLTRDLDGTVCICTSQHESGCYNNKETRFKLNVLYAPEVTFTKSSLSTEFNKGDNVDLTCSAQGNPDPTLVTLTRERNDDILKSVQAAEMTYTLDPLDCLDTGVYVCSGQNSQGTTSKEISISVNCAQQFSPVFSPSPKVDGIVGEKAEIDIEIYGFPEPSLTLHRILDNANLASSPRHEVKYTSSVAPFGFVNVTISDLVEADYTNYTLTIDNGVGDALVYSFYLNQVKTQPRPEAGGRDTDTESDPFNFTALIIGLVAAVILGICVAIIVFLARRNQDMKRRLDNYKENAGTYMVPVERPDIVNTLQTTETSRPEHYEDIDGIHNTTHASPVSTSSPSLSRQDQNITETSADTHNTLVSASQPPGNTQYETISDMVQQSGLYSSTSPQDVEPPNIYRRYKPETSSNTDLAVSGTYNNYVPGDHGETPDTGPRSQPTETTVTSLPATNYVNVELPSVAGNSSNRKLHQQAYENVDMS</sequence>
<evidence type="ECO:0000313" key="4">
    <source>
        <dbReference type="EMBL" id="GFR62147.1"/>
    </source>
</evidence>
<dbReference type="Gene3D" id="2.60.40.10">
    <property type="entry name" value="Immunoglobulins"/>
    <property type="match status" value="3"/>
</dbReference>
<dbReference type="PROSITE" id="PS50835">
    <property type="entry name" value="IG_LIKE"/>
    <property type="match status" value="2"/>
</dbReference>
<dbReference type="PANTHER" id="PTHR45889:SF8">
    <property type="entry name" value="IG-LIKE DOMAIN-CONTAINING PROTEIN"/>
    <property type="match status" value="1"/>
</dbReference>
<accession>A0AAV4EN32</accession>
<dbReference type="InterPro" id="IPR007110">
    <property type="entry name" value="Ig-like_dom"/>
</dbReference>
<dbReference type="InterPro" id="IPR003598">
    <property type="entry name" value="Ig_sub2"/>
</dbReference>
<evidence type="ECO:0000256" key="2">
    <source>
        <dbReference type="SAM" id="Phobius"/>
    </source>
</evidence>
<keyword evidence="5" id="KW-1185">Reference proteome</keyword>
<comment type="caution">
    <text evidence="4">The sequence shown here is derived from an EMBL/GenBank/DDBJ whole genome shotgun (WGS) entry which is preliminary data.</text>
</comment>
<dbReference type="EMBL" id="BMAT01003779">
    <property type="protein sequence ID" value="GFR62147.1"/>
    <property type="molecule type" value="Genomic_DNA"/>
</dbReference>
<feature type="region of interest" description="Disordered" evidence="1">
    <location>
        <begin position="307"/>
        <end position="331"/>
    </location>
</feature>
<feature type="domain" description="Ig-like" evidence="3">
    <location>
        <begin position="186"/>
        <end position="271"/>
    </location>
</feature>
<keyword evidence="2" id="KW-0812">Transmembrane</keyword>
<feature type="domain" description="Ig-like" evidence="3">
    <location>
        <begin position="480"/>
        <end position="566"/>
    </location>
</feature>
<dbReference type="AlphaFoldDB" id="A0AAV4EN32"/>
<organism evidence="4 5">
    <name type="scientific">Elysia marginata</name>
    <dbReference type="NCBI Taxonomy" id="1093978"/>
    <lineage>
        <taxon>Eukaryota</taxon>
        <taxon>Metazoa</taxon>
        <taxon>Spiralia</taxon>
        <taxon>Lophotrochozoa</taxon>
        <taxon>Mollusca</taxon>
        <taxon>Gastropoda</taxon>
        <taxon>Heterobranchia</taxon>
        <taxon>Euthyneura</taxon>
        <taxon>Panpulmonata</taxon>
        <taxon>Sacoglossa</taxon>
        <taxon>Placobranchoidea</taxon>
        <taxon>Plakobranchidae</taxon>
        <taxon>Elysia</taxon>
    </lineage>
</organism>
<dbReference type="SMART" id="SM00408">
    <property type="entry name" value="IGc2"/>
    <property type="match status" value="2"/>
</dbReference>
<feature type="compositionally biased region" description="Low complexity" evidence="1">
    <location>
        <begin position="775"/>
        <end position="785"/>
    </location>
</feature>
<dbReference type="InterPro" id="IPR036179">
    <property type="entry name" value="Ig-like_dom_sf"/>
</dbReference>
<reference evidence="4 5" key="1">
    <citation type="journal article" date="2021" name="Elife">
        <title>Chloroplast acquisition without the gene transfer in kleptoplastic sea slugs, Plakobranchus ocellatus.</title>
        <authorList>
            <person name="Maeda T."/>
            <person name="Takahashi S."/>
            <person name="Yoshida T."/>
            <person name="Shimamura S."/>
            <person name="Takaki Y."/>
            <person name="Nagai Y."/>
            <person name="Toyoda A."/>
            <person name="Suzuki Y."/>
            <person name="Arimoto A."/>
            <person name="Ishii H."/>
            <person name="Satoh N."/>
            <person name="Nishiyama T."/>
            <person name="Hasebe M."/>
            <person name="Maruyama T."/>
            <person name="Minagawa J."/>
            <person name="Obokata J."/>
            <person name="Shigenobu S."/>
        </authorList>
    </citation>
    <scope>NUCLEOTIDE SEQUENCE [LARGE SCALE GENOMIC DNA]</scope>
</reference>
<evidence type="ECO:0000313" key="5">
    <source>
        <dbReference type="Proteomes" id="UP000762676"/>
    </source>
</evidence>
<dbReference type="InterPro" id="IPR013783">
    <property type="entry name" value="Ig-like_fold"/>
</dbReference>
<evidence type="ECO:0000256" key="1">
    <source>
        <dbReference type="SAM" id="MobiDB-lite"/>
    </source>
</evidence>
<dbReference type="SMART" id="SM00409">
    <property type="entry name" value="IG"/>
    <property type="match status" value="2"/>
</dbReference>
<dbReference type="SUPFAM" id="SSF48726">
    <property type="entry name" value="Immunoglobulin"/>
    <property type="match status" value="2"/>
</dbReference>
<feature type="region of interest" description="Disordered" evidence="1">
    <location>
        <begin position="795"/>
        <end position="814"/>
    </location>
</feature>
<feature type="region of interest" description="Disordered" evidence="1">
    <location>
        <begin position="826"/>
        <end position="884"/>
    </location>
</feature>
<dbReference type="InterPro" id="IPR003599">
    <property type="entry name" value="Ig_sub"/>
</dbReference>
<evidence type="ECO:0000259" key="3">
    <source>
        <dbReference type="PROSITE" id="PS50835"/>
    </source>
</evidence>
<keyword evidence="2" id="KW-0472">Membrane</keyword>
<proteinExistence type="predicted"/>
<dbReference type="Proteomes" id="UP000762676">
    <property type="component" value="Unassembled WGS sequence"/>
</dbReference>
<dbReference type="Pfam" id="PF13927">
    <property type="entry name" value="Ig_3"/>
    <property type="match status" value="1"/>
</dbReference>
<protein>
    <submittedName>
        <fullName evidence="4">Cell adhesion molecule 4</fullName>
    </submittedName>
</protein>